<dbReference type="EMBL" id="NVVJ01000003">
    <property type="protein sequence ID" value="PCJ28197.1"/>
    <property type="molecule type" value="Genomic_DNA"/>
</dbReference>
<proteinExistence type="predicted"/>
<keyword evidence="1" id="KW-1133">Transmembrane helix</keyword>
<dbReference type="AlphaFoldDB" id="A0A2A5B9E9"/>
<dbReference type="Pfam" id="PF19661">
    <property type="entry name" value="DUF6164"/>
    <property type="match status" value="1"/>
</dbReference>
<comment type="caution">
    <text evidence="2">The sequence shown here is derived from an EMBL/GenBank/DDBJ whole genome shotgun (WGS) entry which is preliminary data.</text>
</comment>
<organism evidence="2 3">
    <name type="scientific">SAR86 cluster bacterium</name>
    <dbReference type="NCBI Taxonomy" id="2030880"/>
    <lineage>
        <taxon>Bacteria</taxon>
        <taxon>Pseudomonadati</taxon>
        <taxon>Pseudomonadota</taxon>
        <taxon>Gammaproteobacteria</taxon>
        <taxon>SAR86 cluster</taxon>
    </lineage>
</organism>
<dbReference type="InterPro" id="IPR046162">
    <property type="entry name" value="DUF6164"/>
</dbReference>
<gene>
    <name evidence="2" type="ORF">COA96_01430</name>
</gene>
<evidence type="ECO:0000313" key="3">
    <source>
        <dbReference type="Proteomes" id="UP000218327"/>
    </source>
</evidence>
<dbReference type="Proteomes" id="UP000218327">
    <property type="component" value="Unassembled WGS sequence"/>
</dbReference>
<reference evidence="3" key="1">
    <citation type="submission" date="2017-08" db="EMBL/GenBank/DDBJ databases">
        <title>A dynamic microbial community with high functional redundancy inhabits the cold, oxic subseafloor aquifer.</title>
        <authorList>
            <person name="Tully B.J."/>
            <person name="Wheat C.G."/>
            <person name="Glazer B.T."/>
            <person name="Huber J.A."/>
        </authorList>
    </citation>
    <scope>NUCLEOTIDE SEQUENCE [LARGE SCALE GENOMIC DNA]</scope>
</reference>
<accession>A0A2A5B9E9</accession>
<sequence length="119" mass="14086">MSKLLFRMRDVPEDEAQEVRDLLAENDIEFFETFAGNWGISLPALWLNRNDQYELARVLLDEYQNERSVRVRKEFELRRENGESNSLWQSFQATPFRFTAFLSLATLVLYISAQLFLSL</sequence>
<evidence type="ECO:0000256" key="1">
    <source>
        <dbReference type="SAM" id="Phobius"/>
    </source>
</evidence>
<evidence type="ECO:0008006" key="4">
    <source>
        <dbReference type="Google" id="ProtNLM"/>
    </source>
</evidence>
<name>A0A2A5B9E9_9GAMM</name>
<feature type="transmembrane region" description="Helical" evidence="1">
    <location>
        <begin position="98"/>
        <end position="117"/>
    </location>
</feature>
<keyword evidence="1" id="KW-0812">Transmembrane</keyword>
<protein>
    <recommendedName>
        <fullName evidence="4">DUF2007 domain-containing protein</fullName>
    </recommendedName>
</protein>
<evidence type="ECO:0000313" key="2">
    <source>
        <dbReference type="EMBL" id="PCJ28197.1"/>
    </source>
</evidence>
<keyword evidence="1" id="KW-0472">Membrane</keyword>